<evidence type="ECO:0000313" key="6">
    <source>
        <dbReference type="Proteomes" id="UP001596050"/>
    </source>
</evidence>
<protein>
    <submittedName>
        <fullName evidence="5">Universal stress protein</fullName>
    </submittedName>
</protein>
<dbReference type="InterPro" id="IPR006015">
    <property type="entry name" value="Universal_stress_UspA"/>
</dbReference>
<dbReference type="CDD" id="cd00293">
    <property type="entry name" value="USP-like"/>
    <property type="match status" value="1"/>
</dbReference>
<dbReference type="Pfam" id="PF00582">
    <property type="entry name" value="Usp"/>
    <property type="match status" value="1"/>
</dbReference>
<keyword evidence="2" id="KW-0547">Nucleotide-binding</keyword>
<dbReference type="PANTHER" id="PTHR46268">
    <property type="entry name" value="STRESS RESPONSE PROTEIN NHAX"/>
    <property type="match status" value="1"/>
</dbReference>
<dbReference type="PRINTS" id="PR01438">
    <property type="entry name" value="UNVRSLSTRESS"/>
</dbReference>
<dbReference type="RefSeq" id="WP_379786288.1">
    <property type="nucleotide sequence ID" value="NZ_JBHSMU010000019.1"/>
</dbReference>
<evidence type="ECO:0000313" key="5">
    <source>
        <dbReference type="EMBL" id="MFC5462797.1"/>
    </source>
</evidence>
<evidence type="ECO:0000256" key="3">
    <source>
        <dbReference type="ARBA" id="ARBA00022840"/>
    </source>
</evidence>
<sequence>MFQRILVPSDGSDLSAVAENAAIAFAQVCGSELVALSVVPPEPVVLSAEGALVTGGTGTDVLLAQAEAHVGRVAAAAAKAGVACETLTSYGDSPAEKIVEAAQRAGCDLVFMASHGRRGLSRLIAGSVTQHVLAYSTVPVMVYRPQDQAQGRRRD</sequence>
<feature type="domain" description="UspA" evidence="4">
    <location>
        <begin position="1"/>
        <end position="144"/>
    </location>
</feature>
<reference evidence="6" key="1">
    <citation type="journal article" date="2019" name="Int. J. Syst. Evol. Microbiol.">
        <title>The Global Catalogue of Microorganisms (GCM) 10K type strain sequencing project: providing services to taxonomists for standard genome sequencing and annotation.</title>
        <authorList>
            <consortium name="The Broad Institute Genomics Platform"/>
            <consortium name="The Broad Institute Genome Sequencing Center for Infectious Disease"/>
            <person name="Wu L."/>
            <person name="Ma J."/>
        </authorList>
    </citation>
    <scope>NUCLEOTIDE SEQUENCE [LARGE SCALE GENOMIC DNA]</scope>
    <source>
        <strain evidence="6">KACC 12649</strain>
    </source>
</reference>
<name>A0ABW0LCV6_9BURK</name>
<dbReference type="InterPro" id="IPR006016">
    <property type="entry name" value="UspA"/>
</dbReference>
<evidence type="ECO:0000256" key="1">
    <source>
        <dbReference type="ARBA" id="ARBA00008791"/>
    </source>
</evidence>
<dbReference type="Proteomes" id="UP001596050">
    <property type="component" value="Unassembled WGS sequence"/>
</dbReference>
<evidence type="ECO:0000259" key="4">
    <source>
        <dbReference type="Pfam" id="PF00582"/>
    </source>
</evidence>
<accession>A0ABW0LCV6</accession>
<comment type="caution">
    <text evidence="5">The sequence shown here is derived from an EMBL/GenBank/DDBJ whole genome shotgun (WGS) entry which is preliminary data.</text>
</comment>
<proteinExistence type="inferred from homology"/>
<organism evidence="5 6">
    <name type="scientific">Massilia niabensis</name>
    <dbReference type="NCBI Taxonomy" id="544910"/>
    <lineage>
        <taxon>Bacteria</taxon>
        <taxon>Pseudomonadati</taxon>
        <taxon>Pseudomonadota</taxon>
        <taxon>Betaproteobacteria</taxon>
        <taxon>Burkholderiales</taxon>
        <taxon>Oxalobacteraceae</taxon>
        <taxon>Telluria group</taxon>
        <taxon>Massilia</taxon>
    </lineage>
</organism>
<dbReference type="SUPFAM" id="SSF52402">
    <property type="entry name" value="Adenine nucleotide alpha hydrolases-like"/>
    <property type="match status" value="1"/>
</dbReference>
<comment type="similarity">
    <text evidence="1">Belongs to the universal stress protein A family.</text>
</comment>
<gene>
    <name evidence="5" type="ORF">ACFPN5_23570</name>
</gene>
<dbReference type="Gene3D" id="3.40.50.620">
    <property type="entry name" value="HUPs"/>
    <property type="match status" value="1"/>
</dbReference>
<dbReference type="InterPro" id="IPR014729">
    <property type="entry name" value="Rossmann-like_a/b/a_fold"/>
</dbReference>
<dbReference type="PANTHER" id="PTHR46268:SF27">
    <property type="entry name" value="UNIVERSAL STRESS PROTEIN RV2623"/>
    <property type="match status" value="1"/>
</dbReference>
<keyword evidence="3" id="KW-0067">ATP-binding</keyword>
<evidence type="ECO:0000256" key="2">
    <source>
        <dbReference type="ARBA" id="ARBA00022741"/>
    </source>
</evidence>
<keyword evidence="6" id="KW-1185">Reference proteome</keyword>
<dbReference type="EMBL" id="JBHSMU010000019">
    <property type="protein sequence ID" value="MFC5462797.1"/>
    <property type="molecule type" value="Genomic_DNA"/>
</dbReference>